<dbReference type="InParanoid" id="A0A1Y2PFL5"/>
<name>A0A1Y2PFL5_9FLAO</name>
<dbReference type="PANTHER" id="PTHR37804">
    <property type="entry name" value="CDAA REGULATORY PROTEIN CDAR"/>
    <property type="match status" value="1"/>
</dbReference>
<dbReference type="Gene3D" id="2.170.120.40">
    <property type="entry name" value="YbbR-like domain"/>
    <property type="match status" value="1"/>
</dbReference>
<dbReference type="EMBL" id="LAPZ01000003">
    <property type="protein sequence ID" value="OSY88597.1"/>
    <property type="molecule type" value="Genomic_DNA"/>
</dbReference>
<comment type="caution">
    <text evidence="1">The sequence shown here is derived from an EMBL/GenBank/DDBJ whole genome shotgun (WGS) entry which is preliminary data.</text>
</comment>
<dbReference type="STRING" id="1635173.WH52_06370"/>
<sequence>MWLLINLSKKYTTQVSYTLNYINLAQNKIFEKEPLKEIPITIKGTGFKLLAANFSNKSLDVNLDKIYKTKNNGYYLLSNNLKANFQKQLANGIELQQVDIDTLHLNLGLLASKKVPLVADLDLNFQLGYDLSKPILLQPDSINVSGTKKLLDKLTHFNLQKVTLENISENLTTTSKIILPEEFNQLKLNTTNTTIQLFVDKFTEGEFEIPILVKNVPNSIKLNIFPKKIKVVYKVGLKNFNKITEDSFSVECDYLQTQKNNVSYLIPKLINKPEMVTSVRIIPNKIDFLINK</sequence>
<dbReference type="AlphaFoldDB" id="A0A1Y2PFL5"/>
<evidence type="ECO:0000313" key="1">
    <source>
        <dbReference type="EMBL" id="OSY88597.1"/>
    </source>
</evidence>
<reference evidence="1 2" key="1">
    <citation type="submission" date="2015-03" db="EMBL/GenBank/DDBJ databases">
        <title>Genome sequence of Tenacibaculum sp. S2-2, isolated from intestinal microbiota of sea cucumber, Apostichopus japonicas.</title>
        <authorList>
            <person name="Shao Z."/>
            <person name="Wang L."/>
            <person name="Li X."/>
        </authorList>
    </citation>
    <scope>NUCLEOTIDE SEQUENCE [LARGE SCALE GENOMIC DNA]</scope>
    <source>
        <strain evidence="1 2">S2-2</strain>
    </source>
</reference>
<protein>
    <recommendedName>
        <fullName evidence="3">YbbR-like domain-containing protein</fullName>
    </recommendedName>
</protein>
<dbReference type="Proteomes" id="UP000194221">
    <property type="component" value="Unassembled WGS sequence"/>
</dbReference>
<dbReference type="InterPro" id="IPR053154">
    <property type="entry name" value="c-di-AMP_regulator"/>
</dbReference>
<keyword evidence="2" id="KW-1185">Reference proteome</keyword>
<accession>A0A1Y2PFL5</accession>
<proteinExistence type="predicted"/>
<evidence type="ECO:0008006" key="3">
    <source>
        <dbReference type="Google" id="ProtNLM"/>
    </source>
</evidence>
<gene>
    <name evidence="1" type="ORF">WH52_06370</name>
</gene>
<dbReference type="PANTHER" id="PTHR37804:SF1">
    <property type="entry name" value="CDAA REGULATORY PROTEIN CDAR"/>
    <property type="match status" value="1"/>
</dbReference>
<organism evidence="1 2">
    <name type="scientific">Tenacibaculum holothuriorum</name>
    <dbReference type="NCBI Taxonomy" id="1635173"/>
    <lineage>
        <taxon>Bacteria</taxon>
        <taxon>Pseudomonadati</taxon>
        <taxon>Bacteroidota</taxon>
        <taxon>Flavobacteriia</taxon>
        <taxon>Flavobacteriales</taxon>
        <taxon>Flavobacteriaceae</taxon>
        <taxon>Tenacibaculum</taxon>
    </lineage>
</organism>
<evidence type="ECO:0000313" key="2">
    <source>
        <dbReference type="Proteomes" id="UP000194221"/>
    </source>
</evidence>